<dbReference type="EMBL" id="AAGJQW010000008">
    <property type="protein sequence ID" value="EBO7980141.1"/>
    <property type="molecule type" value="Genomic_DNA"/>
</dbReference>
<accession>A0A5U1Q4K7</accession>
<dbReference type="Pfam" id="PF01320">
    <property type="entry name" value="Colicin_Pyocin"/>
    <property type="match status" value="1"/>
</dbReference>
<comment type="similarity">
    <text evidence="1">Belongs to the colicins ColE2/ColE8/ColE9 and pyocins S1/S2 family.</text>
</comment>
<dbReference type="PRINTS" id="PR01299">
    <property type="entry name" value="PYOCIN"/>
</dbReference>
<evidence type="ECO:0000256" key="1">
    <source>
        <dbReference type="ARBA" id="ARBA00009346"/>
    </source>
</evidence>
<dbReference type="InterPro" id="IPR035900">
    <property type="entry name" value="Colicin_E_sf"/>
</dbReference>
<evidence type="ECO:0000313" key="3">
    <source>
        <dbReference type="EMBL" id="EBO7980141.1"/>
    </source>
</evidence>
<dbReference type="GO" id="GO:0030153">
    <property type="term" value="P:bacteriocin immunity"/>
    <property type="evidence" value="ECO:0007669"/>
    <property type="project" value="UniProtKB-KW"/>
</dbReference>
<reference evidence="3" key="1">
    <citation type="submission" date="2018-09" db="EMBL/GenBank/DDBJ databases">
        <authorList>
            <consortium name="Veterinary Laboratory Investigation and Response Network"/>
        </authorList>
    </citation>
    <scope>NUCLEOTIDE SEQUENCE</scope>
    <source>
        <strain evidence="3">SAL-18-VL-SD-NC-0003</strain>
    </source>
</reference>
<keyword evidence="2" id="KW-0079">Bacteriocin immunity</keyword>
<comment type="caution">
    <text evidence="3">The sequence shown here is derived from an EMBL/GenBank/DDBJ whole genome shotgun (WGS) entry which is preliminary data.</text>
</comment>
<dbReference type="CDD" id="cd16363">
    <property type="entry name" value="Col_Im_like"/>
    <property type="match status" value="1"/>
</dbReference>
<organism evidence="3">
    <name type="scientific">Salmonella enterica</name>
    <name type="common">Salmonella choleraesuis</name>
    <dbReference type="NCBI Taxonomy" id="28901"/>
    <lineage>
        <taxon>Bacteria</taxon>
        <taxon>Pseudomonadati</taxon>
        <taxon>Pseudomonadota</taxon>
        <taxon>Gammaproteobacteria</taxon>
        <taxon>Enterobacterales</taxon>
        <taxon>Enterobacteriaceae</taxon>
        <taxon>Salmonella</taxon>
    </lineage>
</organism>
<dbReference type="Gene3D" id="1.10.1200.20">
    <property type="entry name" value="Colicin E immunity protein"/>
    <property type="match status" value="1"/>
</dbReference>
<gene>
    <name evidence="3" type="ORF">D3F83_11760</name>
</gene>
<proteinExistence type="inferred from homology"/>
<dbReference type="AlphaFoldDB" id="A0A5U1Q4K7"/>
<sequence>MMRFTIGGNIVTEFKKSINDYTEEEFIEFLHEFRKATRKNNSLKGKELDAYLDNLMDHFIKITEHPKQGDLIAYPESPEAREPKNIIRIVKEWRKSKGLPLFKDSEKNKQEE</sequence>
<dbReference type="SUPFAM" id="SSF47345">
    <property type="entry name" value="Colicin E immunity proteins"/>
    <property type="match status" value="1"/>
</dbReference>
<protein>
    <submittedName>
        <fullName evidence="3">Bacteriocin immunity protein</fullName>
    </submittedName>
</protein>
<name>A0A5U1Q4K7_SALER</name>
<dbReference type="GO" id="GO:0015643">
    <property type="term" value="F:toxic substance binding"/>
    <property type="evidence" value="ECO:0007669"/>
    <property type="project" value="InterPro"/>
</dbReference>
<dbReference type="InterPro" id="IPR000290">
    <property type="entry name" value="Colicin_pyocin"/>
</dbReference>
<evidence type="ECO:0000256" key="2">
    <source>
        <dbReference type="ARBA" id="ARBA00023025"/>
    </source>
</evidence>